<keyword evidence="6" id="KW-0804">Transcription</keyword>
<dbReference type="PANTHER" id="PTHR37461:SF1">
    <property type="entry name" value="ANTI-SIGMA-K FACTOR RSKA"/>
    <property type="match status" value="1"/>
</dbReference>
<dbReference type="PANTHER" id="PTHR37461">
    <property type="entry name" value="ANTI-SIGMA-K FACTOR RSKA"/>
    <property type="match status" value="1"/>
</dbReference>
<evidence type="ECO:0000259" key="9">
    <source>
        <dbReference type="Pfam" id="PF13490"/>
    </source>
</evidence>
<evidence type="ECO:0000256" key="1">
    <source>
        <dbReference type="ARBA" id="ARBA00004167"/>
    </source>
</evidence>
<evidence type="ECO:0000256" key="2">
    <source>
        <dbReference type="ARBA" id="ARBA00022692"/>
    </source>
</evidence>
<feature type="transmembrane region" description="Helical" evidence="8">
    <location>
        <begin position="93"/>
        <end position="114"/>
    </location>
</feature>
<reference evidence="10 11" key="1">
    <citation type="submission" date="2020-08" db="EMBL/GenBank/DDBJ databases">
        <title>Sequencing the genomes of 1000 actinobacteria strains.</title>
        <authorList>
            <person name="Klenk H.-P."/>
        </authorList>
    </citation>
    <scope>NUCLEOTIDE SEQUENCE [LARGE SCALE GENOMIC DNA]</scope>
    <source>
        <strain evidence="10 11">DSM 11053</strain>
    </source>
</reference>
<dbReference type="InterPro" id="IPR027383">
    <property type="entry name" value="Znf_put"/>
</dbReference>
<dbReference type="InterPro" id="IPR051474">
    <property type="entry name" value="Anti-sigma-K/W_factor"/>
</dbReference>
<dbReference type="GO" id="GO:0016989">
    <property type="term" value="F:sigma factor antagonist activity"/>
    <property type="evidence" value="ECO:0007669"/>
    <property type="project" value="TreeGrafter"/>
</dbReference>
<dbReference type="GO" id="GO:0016020">
    <property type="term" value="C:membrane"/>
    <property type="evidence" value="ECO:0007669"/>
    <property type="project" value="UniProtKB-SubCell"/>
</dbReference>
<dbReference type="Proteomes" id="UP000565572">
    <property type="component" value="Unassembled WGS sequence"/>
</dbReference>
<evidence type="ECO:0000256" key="8">
    <source>
        <dbReference type="SAM" id="Phobius"/>
    </source>
</evidence>
<organism evidence="10 11">
    <name type="scientific">Microlunatus antarcticus</name>
    <dbReference type="NCBI Taxonomy" id="53388"/>
    <lineage>
        <taxon>Bacteria</taxon>
        <taxon>Bacillati</taxon>
        <taxon>Actinomycetota</taxon>
        <taxon>Actinomycetes</taxon>
        <taxon>Propionibacteriales</taxon>
        <taxon>Propionibacteriaceae</taxon>
        <taxon>Microlunatus</taxon>
    </lineage>
</organism>
<keyword evidence="11" id="KW-1185">Reference proteome</keyword>
<evidence type="ECO:0000313" key="10">
    <source>
        <dbReference type="EMBL" id="MBB3327892.1"/>
    </source>
</evidence>
<name>A0A7W5P7Y3_9ACTN</name>
<keyword evidence="5 8" id="KW-0472">Membrane</keyword>
<keyword evidence="3 8" id="KW-1133">Transmembrane helix</keyword>
<feature type="domain" description="Putative zinc-finger" evidence="9">
    <location>
        <begin position="13"/>
        <end position="38"/>
    </location>
</feature>
<evidence type="ECO:0000256" key="3">
    <source>
        <dbReference type="ARBA" id="ARBA00022989"/>
    </source>
</evidence>
<dbReference type="Gene3D" id="1.10.10.1320">
    <property type="entry name" value="Anti-sigma factor, zinc-finger domain"/>
    <property type="match status" value="1"/>
</dbReference>
<accession>A0A7W5P7Y3</accession>
<dbReference type="EMBL" id="JACHZG010000001">
    <property type="protein sequence ID" value="MBB3327892.1"/>
    <property type="molecule type" value="Genomic_DNA"/>
</dbReference>
<dbReference type="AlphaFoldDB" id="A0A7W5P7Y3"/>
<keyword evidence="2 8" id="KW-0812">Transmembrane</keyword>
<feature type="compositionally biased region" description="Pro residues" evidence="7">
    <location>
        <begin position="72"/>
        <end position="84"/>
    </location>
</feature>
<evidence type="ECO:0000256" key="6">
    <source>
        <dbReference type="ARBA" id="ARBA00023163"/>
    </source>
</evidence>
<comment type="caution">
    <text evidence="10">The sequence shown here is derived from an EMBL/GenBank/DDBJ whole genome shotgun (WGS) entry which is preliminary data.</text>
</comment>
<evidence type="ECO:0000313" key="11">
    <source>
        <dbReference type="Proteomes" id="UP000565572"/>
    </source>
</evidence>
<dbReference type="InterPro" id="IPR041916">
    <property type="entry name" value="Anti_sigma_zinc_sf"/>
</dbReference>
<keyword evidence="4" id="KW-0805">Transcription regulation</keyword>
<evidence type="ECO:0000256" key="4">
    <source>
        <dbReference type="ARBA" id="ARBA00023015"/>
    </source>
</evidence>
<gene>
    <name evidence="10" type="ORF">FHX39_002836</name>
</gene>
<protein>
    <recommendedName>
        <fullName evidence="9">Putative zinc-finger domain-containing protein</fullName>
    </recommendedName>
</protein>
<dbReference type="Pfam" id="PF13490">
    <property type="entry name" value="zf-HC2"/>
    <property type="match status" value="1"/>
</dbReference>
<feature type="region of interest" description="Disordered" evidence="7">
    <location>
        <begin position="66"/>
        <end position="86"/>
    </location>
</feature>
<dbReference type="GO" id="GO:0006417">
    <property type="term" value="P:regulation of translation"/>
    <property type="evidence" value="ECO:0007669"/>
    <property type="project" value="TreeGrafter"/>
</dbReference>
<dbReference type="RefSeq" id="WP_183339410.1">
    <property type="nucleotide sequence ID" value="NZ_JACHZG010000001.1"/>
</dbReference>
<comment type="subcellular location">
    <subcellularLocation>
        <location evidence="1">Membrane</location>
        <topology evidence="1">Single-pass membrane protein</topology>
    </subcellularLocation>
</comment>
<evidence type="ECO:0000256" key="7">
    <source>
        <dbReference type="SAM" id="MobiDB-lite"/>
    </source>
</evidence>
<evidence type="ECO:0000256" key="5">
    <source>
        <dbReference type="ARBA" id="ARBA00023136"/>
    </source>
</evidence>
<sequence length="223" mass="23711">MSAVDRYTEWDAAYVLGALPPDERAEFEQHLAGCERCRTAVGELAGMPGLLARVPPVEALAMDADPAGEIEPPLPPAPASPPKPLRSRTRPRWWQLAAAAVLVAVLGGLGGYGLRALVERDEVQRLAFSAVVPSPLTAVVDLAPVNGGTDVRVECQYADVTEGEPYSVWVVDTAGRGSEVKLWTVRPNRVMHPSGVSPLALDAIAAVEIREGDAGPVLLRAQR</sequence>
<proteinExistence type="predicted"/>